<sequence length="60" mass="6479">MVVGLLLVALLSELEQLTPGVAELTENRPQRVQTFADRVVRRRHGPQVVGGLLVMGSGLT</sequence>
<reference evidence="2" key="1">
    <citation type="submission" date="2015-03" db="EMBL/GenBank/DDBJ databases">
        <authorList>
            <consortium name="Pathogen Informatics"/>
        </authorList>
    </citation>
    <scope>NUCLEOTIDE SEQUENCE [LARGE SCALE GENOMIC DNA]</scope>
    <source>
        <strain evidence="2">K00500041</strain>
    </source>
</reference>
<organism evidence="1 2">
    <name type="scientific">Mycobacterium tuberculosis</name>
    <dbReference type="NCBI Taxonomy" id="1773"/>
    <lineage>
        <taxon>Bacteria</taxon>
        <taxon>Bacillati</taxon>
        <taxon>Actinomycetota</taxon>
        <taxon>Actinomycetes</taxon>
        <taxon>Mycobacteriales</taxon>
        <taxon>Mycobacteriaceae</taxon>
        <taxon>Mycobacterium</taxon>
        <taxon>Mycobacterium tuberculosis complex</taxon>
    </lineage>
</organism>
<dbReference type="AlphaFoldDB" id="A0A0T9CG19"/>
<accession>A0A0T9CG19</accession>
<dbReference type="Proteomes" id="UP000038802">
    <property type="component" value="Unassembled WGS sequence"/>
</dbReference>
<gene>
    <name evidence="1" type="ORF">ERS007703_05438</name>
</gene>
<evidence type="ECO:0000313" key="1">
    <source>
        <dbReference type="EMBL" id="COX73713.1"/>
    </source>
</evidence>
<proteinExistence type="predicted"/>
<protein>
    <submittedName>
        <fullName evidence="1">Uncharacterized protein</fullName>
    </submittedName>
</protein>
<dbReference type="EMBL" id="CSAE01001550">
    <property type="protein sequence ID" value="COX73713.1"/>
    <property type="molecule type" value="Genomic_DNA"/>
</dbReference>
<name>A0A0T9CG19_MYCTX</name>
<evidence type="ECO:0000313" key="2">
    <source>
        <dbReference type="Proteomes" id="UP000038802"/>
    </source>
</evidence>